<feature type="transmembrane region" description="Helical" evidence="1">
    <location>
        <begin position="244"/>
        <end position="270"/>
    </location>
</feature>
<dbReference type="PANTHER" id="PTHR20992">
    <property type="entry name" value="AT15442P-RELATED"/>
    <property type="match status" value="1"/>
</dbReference>
<evidence type="ECO:0000313" key="3">
    <source>
        <dbReference type="Proteomes" id="UP000474967"/>
    </source>
</evidence>
<feature type="transmembrane region" description="Helical" evidence="1">
    <location>
        <begin position="141"/>
        <end position="162"/>
    </location>
</feature>
<proteinExistence type="predicted"/>
<feature type="transmembrane region" description="Helical" evidence="1">
    <location>
        <begin position="117"/>
        <end position="135"/>
    </location>
</feature>
<dbReference type="InterPro" id="IPR005240">
    <property type="entry name" value="DUF389"/>
</dbReference>
<dbReference type="EMBL" id="JAAGWY010000005">
    <property type="protein sequence ID" value="NEN07705.1"/>
    <property type="molecule type" value="Genomic_DNA"/>
</dbReference>
<dbReference type="RefSeq" id="WP_163291198.1">
    <property type="nucleotide sequence ID" value="NZ_JAAGWY010000005.1"/>
</dbReference>
<dbReference type="Pfam" id="PF04087">
    <property type="entry name" value="DUF389"/>
    <property type="match status" value="1"/>
</dbReference>
<dbReference type="PANTHER" id="PTHR20992:SF9">
    <property type="entry name" value="AT15442P-RELATED"/>
    <property type="match status" value="1"/>
</dbReference>
<keyword evidence="1" id="KW-1133">Transmembrane helix</keyword>
<reference evidence="2 3" key="1">
    <citation type="journal article" date="2014" name="J. Microbiol.">
        <title>Diaminobutyricibacter tongyongensis gen. nov., sp. nov. and Homoserinibacter gongjuensis gen. nov., sp. nov. belong to the family Microbacteriaceae.</title>
        <authorList>
            <person name="Kim S.J."/>
            <person name="Ahn J.H."/>
            <person name="Weon H.Y."/>
            <person name="Hamada M."/>
            <person name="Suzuki K."/>
            <person name="Kwon S.W."/>
        </authorList>
    </citation>
    <scope>NUCLEOTIDE SEQUENCE [LARGE SCALE GENOMIC DNA]</scope>
    <source>
        <strain evidence="2 3">NBRC 108724</strain>
    </source>
</reference>
<dbReference type="AlphaFoldDB" id="A0A6L9Y2G8"/>
<keyword evidence="1" id="KW-0472">Membrane</keyword>
<feature type="transmembrane region" description="Helical" evidence="1">
    <location>
        <begin position="220"/>
        <end position="237"/>
    </location>
</feature>
<protein>
    <submittedName>
        <fullName evidence="2">DUF389 domain-containing protein</fullName>
    </submittedName>
</protein>
<organism evidence="2 3">
    <name type="scientific">Leifsonia tongyongensis</name>
    <dbReference type="NCBI Taxonomy" id="1268043"/>
    <lineage>
        <taxon>Bacteria</taxon>
        <taxon>Bacillati</taxon>
        <taxon>Actinomycetota</taxon>
        <taxon>Actinomycetes</taxon>
        <taxon>Micrococcales</taxon>
        <taxon>Microbacteriaceae</taxon>
        <taxon>Leifsonia</taxon>
    </lineage>
</organism>
<accession>A0A6L9Y2G8</accession>
<sequence length="318" mass="33407">MQHLRIIAPANLVDQVLTTLQDNVATTNIVRVPKAATRPVGDLVLCDVAREGSSILLDQLQQLGVQHEGSISVDDIGIEISDAAKRASRAAPGHAADAVVWQEIEQRTHEETSLSPTFLTFMSVATMIAAIGVVFDEPILIVGAMVVGPDFGPLAALSVGLVRWRRRMIAQSVLALAVGFAVAIAITILFTLLLTVLHLMSPADLLHSRPLTDFIWRPNVLSWVVGFLAGIAGLLSLSTAKSGALIGVLISVTTIPAAANAAVALAYGATEQSVGALIQLAINLAAITLGGVATLIVQRVNQRRRATQAITGQQHGTV</sequence>
<comment type="caution">
    <text evidence="2">The sequence shown here is derived from an EMBL/GenBank/DDBJ whole genome shotgun (WGS) entry which is preliminary data.</text>
</comment>
<evidence type="ECO:0000313" key="2">
    <source>
        <dbReference type="EMBL" id="NEN07705.1"/>
    </source>
</evidence>
<keyword evidence="3" id="KW-1185">Reference proteome</keyword>
<gene>
    <name evidence="2" type="ORF">G3T36_17755</name>
</gene>
<dbReference type="Proteomes" id="UP000474967">
    <property type="component" value="Unassembled WGS sequence"/>
</dbReference>
<keyword evidence="1" id="KW-0812">Transmembrane</keyword>
<evidence type="ECO:0000256" key="1">
    <source>
        <dbReference type="SAM" id="Phobius"/>
    </source>
</evidence>
<feature type="transmembrane region" description="Helical" evidence="1">
    <location>
        <begin position="174"/>
        <end position="200"/>
    </location>
</feature>
<feature type="transmembrane region" description="Helical" evidence="1">
    <location>
        <begin position="276"/>
        <end position="297"/>
    </location>
</feature>
<name>A0A6L9Y2G8_9MICO</name>